<feature type="domain" description="Response regulatory" evidence="4">
    <location>
        <begin position="42"/>
        <end position="148"/>
    </location>
</feature>
<dbReference type="PROSITE" id="PS50110">
    <property type="entry name" value="RESPONSE_REGULATORY"/>
    <property type="match status" value="1"/>
</dbReference>
<organism evidence="6">
    <name type="scientific">Naegleria gruberi</name>
    <name type="common">Amoeba</name>
    <dbReference type="NCBI Taxonomy" id="5762"/>
    <lineage>
        <taxon>Eukaryota</taxon>
        <taxon>Discoba</taxon>
        <taxon>Heterolobosea</taxon>
        <taxon>Tetramitia</taxon>
        <taxon>Eutetramitia</taxon>
        <taxon>Vahlkampfiidae</taxon>
        <taxon>Naegleria</taxon>
    </lineage>
</organism>
<keyword evidence="6" id="KW-1185">Reference proteome</keyword>
<evidence type="ECO:0000256" key="3">
    <source>
        <dbReference type="SAM" id="MobiDB-lite"/>
    </source>
</evidence>
<keyword evidence="2" id="KW-0597">Phosphoprotein</keyword>
<sequence length="148" mass="16330">MSTWIDERKSSSSSCSSTHSDRKDSISVCIPQLLTDSTIVPHILVIDDDPVTRKTLAKLLSNLGYKSRTASGGKEALNLLVQDNEDPFHCLLVDVLMPEMDGFGFLRVLKQAINREIPCIMMSGSEDPETVSKSFQCGAEDFLPKPIK</sequence>
<name>D2VI89_NAEGR</name>
<dbReference type="CDD" id="cd00156">
    <property type="entry name" value="REC"/>
    <property type="match status" value="1"/>
</dbReference>
<dbReference type="Pfam" id="PF00072">
    <property type="entry name" value="Response_reg"/>
    <property type="match status" value="1"/>
</dbReference>
<evidence type="ECO:0000256" key="1">
    <source>
        <dbReference type="ARBA" id="ARBA00023012"/>
    </source>
</evidence>
<dbReference type="SUPFAM" id="SSF52172">
    <property type="entry name" value="CheY-like"/>
    <property type="match status" value="1"/>
</dbReference>
<feature type="compositionally biased region" description="Basic and acidic residues" evidence="3">
    <location>
        <begin position="1"/>
        <end position="10"/>
    </location>
</feature>
<dbReference type="OMA" id="RQGGNAY"/>
<dbReference type="AlphaFoldDB" id="D2VI89"/>
<dbReference type="InterPro" id="IPR011006">
    <property type="entry name" value="CheY-like_superfamily"/>
</dbReference>
<dbReference type="STRING" id="5762.D2VI89"/>
<dbReference type="VEuPathDB" id="AmoebaDB:NAEGRDRAFT_34300"/>
<dbReference type="Gene3D" id="3.40.50.2300">
    <property type="match status" value="1"/>
</dbReference>
<dbReference type="KEGG" id="ngr:NAEGRDRAFT_34300"/>
<feature type="non-terminal residue" evidence="5">
    <location>
        <position position="148"/>
    </location>
</feature>
<reference evidence="5 6" key="1">
    <citation type="journal article" date="2010" name="Cell">
        <title>The genome of Naegleria gruberi illuminates early eukaryotic versatility.</title>
        <authorList>
            <person name="Fritz-Laylin L.K."/>
            <person name="Prochnik S.E."/>
            <person name="Ginger M.L."/>
            <person name="Dacks J.B."/>
            <person name="Carpenter M.L."/>
            <person name="Field M.C."/>
            <person name="Kuo A."/>
            <person name="Paredez A."/>
            <person name="Chapman J."/>
            <person name="Pham J."/>
            <person name="Shu S."/>
            <person name="Neupane R."/>
            <person name="Cipriano M."/>
            <person name="Mancuso J."/>
            <person name="Tu H."/>
            <person name="Salamov A."/>
            <person name="Lindquist E."/>
            <person name="Shapiro H."/>
            <person name="Lucas S."/>
            <person name="Grigoriev I.V."/>
            <person name="Cande W.Z."/>
            <person name="Fulton C."/>
            <person name="Rokhsar D.S."/>
            <person name="Dawson S.C."/>
        </authorList>
    </citation>
    <scope>NUCLEOTIDE SEQUENCE [LARGE SCALE GENOMIC DNA]</scope>
    <source>
        <strain evidence="5 6">NEG-M</strain>
    </source>
</reference>
<dbReference type="eggNOG" id="KOG1601">
    <property type="taxonomic scope" value="Eukaryota"/>
</dbReference>
<dbReference type="OrthoDB" id="10262808at2759"/>
<proteinExistence type="predicted"/>
<evidence type="ECO:0000313" key="6">
    <source>
        <dbReference type="Proteomes" id="UP000006671"/>
    </source>
</evidence>
<dbReference type="PANTHER" id="PTHR43874">
    <property type="entry name" value="TWO-COMPONENT RESPONSE REGULATOR"/>
    <property type="match status" value="1"/>
</dbReference>
<keyword evidence="1" id="KW-0902">Two-component regulatory system</keyword>
<dbReference type="GO" id="GO:0009736">
    <property type="term" value="P:cytokinin-activated signaling pathway"/>
    <property type="evidence" value="ECO:0007669"/>
    <property type="project" value="InterPro"/>
</dbReference>
<dbReference type="RefSeq" id="XP_002676212.1">
    <property type="nucleotide sequence ID" value="XM_002676166.1"/>
</dbReference>
<feature type="modified residue" description="4-aspartylphosphate" evidence="2">
    <location>
        <position position="94"/>
    </location>
</feature>
<dbReference type="EMBL" id="GG738873">
    <property type="protein sequence ID" value="EFC43468.1"/>
    <property type="molecule type" value="Genomic_DNA"/>
</dbReference>
<dbReference type="InterPro" id="IPR045279">
    <property type="entry name" value="ARR-like"/>
</dbReference>
<dbReference type="Proteomes" id="UP000006671">
    <property type="component" value="Unassembled WGS sequence"/>
</dbReference>
<dbReference type="InParanoid" id="D2VI89"/>
<dbReference type="InterPro" id="IPR001789">
    <property type="entry name" value="Sig_transdc_resp-reg_receiver"/>
</dbReference>
<dbReference type="GeneID" id="8853124"/>
<evidence type="ECO:0000259" key="4">
    <source>
        <dbReference type="PROSITE" id="PS50110"/>
    </source>
</evidence>
<evidence type="ECO:0000313" key="5">
    <source>
        <dbReference type="EMBL" id="EFC43468.1"/>
    </source>
</evidence>
<gene>
    <name evidence="5" type="ORF">NAEGRDRAFT_34300</name>
</gene>
<feature type="region of interest" description="Disordered" evidence="3">
    <location>
        <begin position="1"/>
        <end position="22"/>
    </location>
</feature>
<dbReference type="SMART" id="SM00448">
    <property type="entry name" value="REC"/>
    <property type="match status" value="1"/>
</dbReference>
<evidence type="ECO:0000256" key="2">
    <source>
        <dbReference type="PROSITE-ProRule" id="PRU00169"/>
    </source>
</evidence>
<dbReference type="GO" id="GO:0000160">
    <property type="term" value="P:phosphorelay signal transduction system"/>
    <property type="evidence" value="ECO:0007669"/>
    <property type="project" value="UniProtKB-KW"/>
</dbReference>
<accession>D2VI89</accession>
<protein>
    <submittedName>
        <fullName evidence="5">Predicted protein</fullName>
    </submittedName>
</protein>
<dbReference type="PANTHER" id="PTHR43874:SF7">
    <property type="entry name" value="TWO-COMPONENT RESPONSE REGULATOR ARR10"/>
    <property type="match status" value="1"/>
</dbReference>